<protein>
    <submittedName>
        <fullName evidence="2">Uncharacterized protein (TIGR02448 family)</fullName>
    </submittedName>
</protein>
<sequence length="128" mass="14071">MTYRLLPILLLSCLPLSATQAQVQDYDAFPLPDDPPYMTLYVSLVTVLFTYEAPDFTSQSSTSSREDKLIRAAGEDAASFVASQGAIRGVELEAALRLLRERPASRHYSDLQLAEAILLYAYPAPAAE</sequence>
<reference evidence="2 3" key="1">
    <citation type="submission" date="2020-08" db="EMBL/GenBank/DDBJ databases">
        <title>Functional genomics of gut bacteria from endangered species of beetles.</title>
        <authorList>
            <person name="Carlos-Shanley C."/>
        </authorList>
    </citation>
    <scope>NUCLEOTIDE SEQUENCE [LARGE SCALE GENOMIC DNA]</scope>
    <source>
        <strain evidence="2 3">S00202</strain>
    </source>
</reference>
<accession>A0A7X0ET80</accession>
<feature type="signal peptide" evidence="1">
    <location>
        <begin position="1"/>
        <end position="23"/>
    </location>
</feature>
<evidence type="ECO:0000256" key="1">
    <source>
        <dbReference type="SAM" id="SignalP"/>
    </source>
</evidence>
<evidence type="ECO:0000313" key="3">
    <source>
        <dbReference type="Proteomes" id="UP000557193"/>
    </source>
</evidence>
<organism evidence="2 3">
    <name type="scientific">Pseudomonas fluvialis</name>
    <dbReference type="NCBI Taxonomy" id="1793966"/>
    <lineage>
        <taxon>Bacteria</taxon>
        <taxon>Pseudomonadati</taxon>
        <taxon>Pseudomonadota</taxon>
        <taxon>Gammaproteobacteria</taxon>
        <taxon>Pseudomonadales</taxon>
        <taxon>Pseudomonadaceae</taxon>
        <taxon>Pseudomonas</taxon>
    </lineage>
</organism>
<keyword evidence="3" id="KW-1185">Reference proteome</keyword>
<dbReference type="RefSeq" id="WP_409372517.1">
    <property type="nucleotide sequence ID" value="NZ_JACHLL010000001.1"/>
</dbReference>
<keyword evidence="1" id="KW-0732">Signal</keyword>
<dbReference type="Pfam" id="PF09498">
    <property type="entry name" value="DUF2388"/>
    <property type="match status" value="1"/>
</dbReference>
<gene>
    <name evidence="2" type="ORF">HNP49_000745</name>
</gene>
<dbReference type="NCBIfam" id="TIGR02448">
    <property type="entry name" value="conserverd hypothetical protein"/>
    <property type="match status" value="1"/>
</dbReference>
<dbReference type="AlphaFoldDB" id="A0A7X0ET80"/>
<name>A0A7X0ET80_9PSED</name>
<dbReference type="InterPro" id="IPR012661">
    <property type="entry name" value="CHP02448"/>
</dbReference>
<evidence type="ECO:0000313" key="2">
    <source>
        <dbReference type="EMBL" id="MBB6340595.1"/>
    </source>
</evidence>
<feature type="chain" id="PRO_5031507845" evidence="1">
    <location>
        <begin position="24"/>
        <end position="128"/>
    </location>
</feature>
<comment type="caution">
    <text evidence="2">The sequence shown here is derived from an EMBL/GenBank/DDBJ whole genome shotgun (WGS) entry which is preliminary data.</text>
</comment>
<proteinExistence type="predicted"/>
<dbReference type="EMBL" id="JACHLL010000001">
    <property type="protein sequence ID" value="MBB6340595.1"/>
    <property type="molecule type" value="Genomic_DNA"/>
</dbReference>
<dbReference type="Proteomes" id="UP000557193">
    <property type="component" value="Unassembled WGS sequence"/>
</dbReference>